<dbReference type="Pfam" id="PF07727">
    <property type="entry name" value="RVT_2"/>
    <property type="match status" value="1"/>
</dbReference>
<dbReference type="PANTHER" id="PTHR11439">
    <property type="entry name" value="GAG-POL-RELATED RETROTRANSPOSON"/>
    <property type="match status" value="1"/>
</dbReference>
<dbReference type="PANTHER" id="PTHR11439:SF480">
    <property type="entry name" value="REVERSE TRANSCRIPTASE TY1_COPIA-TYPE DOMAIN-CONTAINING PROTEIN"/>
    <property type="match status" value="1"/>
</dbReference>
<dbReference type="InterPro" id="IPR054722">
    <property type="entry name" value="PolX-like_BBD"/>
</dbReference>
<dbReference type="AlphaFoldDB" id="A0A6L2LQT5"/>
<feature type="domain" description="Retrovirus-related Pol polyprotein from transposon TNT 1-94-like beta-barrel" evidence="2">
    <location>
        <begin position="227"/>
        <end position="278"/>
    </location>
</feature>
<dbReference type="CDD" id="cd09272">
    <property type="entry name" value="RNase_HI_RT_Ty1"/>
    <property type="match status" value="1"/>
</dbReference>
<comment type="caution">
    <text evidence="3">The sequence shown here is derived from an EMBL/GenBank/DDBJ whole genome shotgun (WGS) entry which is preliminary data.</text>
</comment>
<protein>
    <submittedName>
        <fullName evidence="3">Uncharacterized mitochondrial protein AtMg00810-like</fullName>
    </submittedName>
</protein>
<dbReference type="InterPro" id="IPR013103">
    <property type="entry name" value="RVT_2"/>
</dbReference>
<dbReference type="EMBL" id="BKCJ010004741">
    <property type="protein sequence ID" value="GEU62832.1"/>
    <property type="molecule type" value="Genomic_DNA"/>
</dbReference>
<proteinExistence type="predicted"/>
<evidence type="ECO:0000259" key="2">
    <source>
        <dbReference type="Pfam" id="PF22936"/>
    </source>
</evidence>
<organism evidence="3">
    <name type="scientific">Tanacetum cinerariifolium</name>
    <name type="common">Dalmatian daisy</name>
    <name type="synonym">Chrysanthemum cinerariifolium</name>
    <dbReference type="NCBI Taxonomy" id="118510"/>
    <lineage>
        <taxon>Eukaryota</taxon>
        <taxon>Viridiplantae</taxon>
        <taxon>Streptophyta</taxon>
        <taxon>Embryophyta</taxon>
        <taxon>Tracheophyta</taxon>
        <taxon>Spermatophyta</taxon>
        <taxon>Magnoliopsida</taxon>
        <taxon>eudicotyledons</taxon>
        <taxon>Gunneridae</taxon>
        <taxon>Pentapetalae</taxon>
        <taxon>asterids</taxon>
        <taxon>campanulids</taxon>
        <taxon>Asterales</taxon>
        <taxon>Asteraceae</taxon>
        <taxon>Asteroideae</taxon>
        <taxon>Anthemideae</taxon>
        <taxon>Anthemidinae</taxon>
        <taxon>Tanacetum</taxon>
    </lineage>
</organism>
<accession>A0A6L2LQT5</accession>
<sequence>MRTRSKSYPINSNATIPRCSNRRCVPNIVELEIRTIEEIVPMADRTMEELLQAPTEGYGEAIVISEILVENFEIKTNLLQLSGIAYRLAMLGEVMSKHKLVKKFLTSLPRLFVHIVAVLEQVLDLKTTGFEDMVDRLKAIMTQLEEEDVAHTLEVVDEVEVKDVVRITRKTKVNVTPRKTMKRMNKRVNNMRNVTSHMYSVTVVISTDTLFKIALDESETMKLTLMRHKRKVCIMRKGKGLILFQGKNGEQKLLKDVYYIPTLRSNVISLEQAIISGYDISIRGEFLTMRDSWGGLLIKVPRNANRLYKAQLNVGKEGTNEVGRESDEKKLDSPLKEMGFLQSMQDKAVYRKVPNIEFSIVSVNVDDIFVTGTSWDLINEFKRRMASQFEMSDLDLTYSVSVVSRYMQAPRESHARAMKQILRYLKGTTSFEIKYKRGNDMRLVGYSNHNVDIDDGRSTIGHVFNLGASPITWCSQKQTTVALSSCEAKFMAATTAACQAIWLRELLAKVTGLERQKVIIRVDNKSAIALSKNPVFHGRSKHIHTRYHFIRECVENEQVIVEHVSGENQRANPLTKALARIRFKEMRSLLGVQELPSSTQNLRG</sequence>
<feature type="domain" description="Reverse transcriptase Ty1/copia-type" evidence="1">
    <location>
        <begin position="329"/>
        <end position="395"/>
    </location>
</feature>
<dbReference type="Pfam" id="PF22936">
    <property type="entry name" value="Pol_BBD"/>
    <property type="match status" value="1"/>
</dbReference>
<evidence type="ECO:0000259" key="1">
    <source>
        <dbReference type="Pfam" id="PF07727"/>
    </source>
</evidence>
<reference evidence="3" key="1">
    <citation type="journal article" date="2019" name="Sci. Rep.">
        <title>Draft genome of Tanacetum cinerariifolium, the natural source of mosquito coil.</title>
        <authorList>
            <person name="Yamashiro T."/>
            <person name="Shiraishi A."/>
            <person name="Satake H."/>
            <person name="Nakayama K."/>
        </authorList>
    </citation>
    <scope>NUCLEOTIDE SEQUENCE</scope>
</reference>
<gene>
    <name evidence="3" type="ORF">Tci_034810</name>
</gene>
<evidence type="ECO:0000313" key="3">
    <source>
        <dbReference type="EMBL" id="GEU62832.1"/>
    </source>
</evidence>
<name>A0A6L2LQT5_TANCI</name>